<organism evidence="1 2">
    <name type="scientific">Irpex rosettiformis</name>
    <dbReference type="NCBI Taxonomy" id="378272"/>
    <lineage>
        <taxon>Eukaryota</taxon>
        <taxon>Fungi</taxon>
        <taxon>Dikarya</taxon>
        <taxon>Basidiomycota</taxon>
        <taxon>Agaricomycotina</taxon>
        <taxon>Agaricomycetes</taxon>
        <taxon>Polyporales</taxon>
        <taxon>Irpicaceae</taxon>
        <taxon>Irpex</taxon>
    </lineage>
</organism>
<protein>
    <submittedName>
        <fullName evidence="1">Uncharacterized protein</fullName>
    </submittedName>
</protein>
<name>A0ACB8TVL8_9APHY</name>
<keyword evidence="2" id="KW-1185">Reference proteome</keyword>
<reference evidence="1" key="1">
    <citation type="journal article" date="2021" name="Environ. Microbiol.">
        <title>Gene family expansions and transcriptome signatures uncover fungal adaptations to wood decay.</title>
        <authorList>
            <person name="Hage H."/>
            <person name="Miyauchi S."/>
            <person name="Viragh M."/>
            <person name="Drula E."/>
            <person name="Min B."/>
            <person name="Chaduli D."/>
            <person name="Navarro D."/>
            <person name="Favel A."/>
            <person name="Norest M."/>
            <person name="Lesage-Meessen L."/>
            <person name="Balint B."/>
            <person name="Merenyi Z."/>
            <person name="de Eugenio L."/>
            <person name="Morin E."/>
            <person name="Martinez A.T."/>
            <person name="Baldrian P."/>
            <person name="Stursova M."/>
            <person name="Martinez M.J."/>
            <person name="Novotny C."/>
            <person name="Magnuson J.K."/>
            <person name="Spatafora J.W."/>
            <person name="Maurice S."/>
            <person name="Pangilinan J."/>
            <person name="Andreopoulos W."/>
            <person name="LaButti K."/>
            <person name="Hundley H."/>
            <person name="Na H."/>
            <person name="Kuo A."/>
            <person name="Barry K."/>
            <person name="Lipzen A."/>
            <person name="Henrissat B."/>
            <person name="Riley R."/>
            <person name="Ahrendt S."/>
            <person name="Nagy L.G."/>
            <person name="Grigoriev I.V."/>
            <person name="Martin F."/>
            <person name="Rosso M.N."/>
        </authorList>
    </citation>
    <scope>NUCLEOTIDE SEQUENCE</scope>
    <source>
        <strain evidence="1">CBS 384.51</strain>
    </source>
</reference>
<accession>A0ACB8TVL8</accession>
<dbReference type="Proteomes" id="UP001055072">
    <property type="component" value="Unassembled WGS sequence"/>
</dbReference>
<gene>
    <name evidence="1" type="ORF">BDY19DRAFT_1050269</name>
</gene>
<evidence type="ECO:0000313" key="1">
    <source>
        <dbReference type="EMBL" id="KAI0086090.1"/>
    </source>
</evidence>
<comment type="caution">
    <text evidence="1">The sequence shown here is derived from an EMBL/GenBank/DDBJ whole genome shotgun (WGS) entry which is preliminary data.</text>
</comment>
<evidence type="ECO:0000313" key="2">
    <source>
        <dbReference type="Proteomes" id="UP001055072"/>
    </source>
</evidence>
<dbReference type="EMBL" id="MU274926">
    <property type="protein sequence ID" value="KAI0086090.1"/>
    <property type="molecule type" value="Genomic_DNA"/>
</dbReference>
<proteinExistence type="predicted"/>
<sequence>MLVSGSGEEVAHCVLRVQSHLIRTAYSCHLDVEHIHVVPPQTNTPLLDDSLSGYTDPSSLPHYPLARKHLPLYAVYMSLDLQDSGPQEMEDHSTDRDRSSIFGKANNSASIPHRLQANFTPWSPFDTAPDTSPHAFPMVAESQRKSTHTPATYCSGSRQDVCHPVGFKFTTQRSMLVDLAGDYVMWAVYEADNVVVVRSEYVSREIIPHCSHRWVLDC</sequence>